<dbReference type="SMART" id="SM00066">
    <property type="entry name" value="GAL4"/>
    <property type="match status" value="1"/>
</dbReference>
<dbReference type="SUPFAM" id="SSF57701">
    <property type="entry name" value="Zn2/Cys6 DNA-binding domain"/>
    <property type="match status" value="1"/>
</dbReference>
<evidence type="ECO:0000256" key="1">
    <source>
        <dbReference type="ARBA" id="ARBA00004123"/>
    </source>
</evidence>
<name>A0A8H2ZI68_9SACH</name>
<dbReference type="InterPro" id="IPR036864">
    <property type="entry name" value="Zn2-C6_fun-type_DNA-bd_sf"/>
</dbReference>
<evidence type="ECO:0000313" key="8">
    <source>
        <dbReference type="EMBL" id="CAB4255212.1"/>
    </source>
</evidence>
<dbReference type="Pfam" id="PF00172">
    <property type="entry name" value="Zn_clus"/>
    <property type="match status" value="1"/>
</dbReference>
<evidence type="ECO:0000256" key="4">
    <source>
        <dbReference type="ARBA" id="ARBA00023125"/>
    </source>
</evidence>
<sequence>MLNSAMSNRVSKARKKAPRVSKACNTCRSRKIKCNGVKPCASCSQAGTECTFDDRSIHKTTLYKEEDDIRKDLRTLTTCVNTLSKLKSIDHQKLNPVVAQLQSKLNTFRNDMRVMLESDKMTDYESDRSIETELIDLDSIRFNRFISSNLDDDDQKQVVNGYFGFYSPLCLLTKQGFGWLFKKLFSSKLNHAEVKMTFYLYMKFFDLSHYCSNKIAERNLAPFETYFAEHMDKSIQYTDQHVVNHIINRICSLLNMVQDKSKLIKSDDPIQILQFLNIHVNSIKNYSYLKGTDSLGLAVFYEVDTLLGTLFKHCEDLIHKTKFRDLNIADALLTQMEYVNNKVESYNLRDIISIAVDDTIFDGLNRWEYYIGLNETTADRYRSVFWKCMWFDRWASVNTGKPFLLDESMSLCLLPRKWMSLGLNETMECEMLLDTVDFSNELVDAQTFVEISRFLLTKLLTTHFRSILYNKDFTDYRIFSSKYPNFEKTLHDLLQIIERLTWNFAKLDEKMEPYIGELVPSNDRLHAYMTMRYCRVEMYNTIESILIRFCNAPRTQDKTLINKLILKQRLDIFKLCSSSLQKLSNIGNAFEHIKYNRLITMFFMHVIIYSIDNPICNMIDTINDVCTVVHNERSCGRMGATNAVVTLDRIKEGTNLPIYFTFVLTRIFLQIYVEKRNISEETLISEVIKINTTNGNICKDILNIDSSCFTILLANIPNSPTHIKVLKEINKVTKSKFMDNFTPPTSVSVPNSDGENTESVTTVMDSSDNPEIFTTLDDFLQLNVFSEIYEALWGELDDSSPDIIENSTSL</sequence>
<proteinExistence type="predicted"/>
<dbReference type="GO" id="GO:0000981">
    <property type="term" value="F:DNA-binding transcription factor activity, RNA polymerase II-specific"/>
    <property type="evidence" value="ECO:0007669"/>
    <property type="project" value="InterPro"/>
</dbReference>
<dbReference type="GO" id="GO:0045944">
    <property type="term" value="P:positive regulation of transcription by RNA polymerase II"/>
    <property type="evidence" value="ECO:0007669"/>
    <property type="project" value="UniProtKB-ARBA"/>
</dbReference>
<evidence type="ECO:0000256" key="6">
    <source>
        <dbReference type="SAM" id="MobiDB-lite"/>
    </source>
</evidence>
<keyword evidence="5" id="KW-0539">Nucleus</keyword>
<dbReference type="GO" id="GO:0005634">
    <property type="term" value="C:nucleus"/>
    <property type="evidence" value="ECO:0007669"/>
    <property type="project" value="UniProtKB-SubCell"/>
</dbReference>
<evidence type="ECO:0000256" key="5">
    <source>
        <dbReference type="ARBA" id="ARBA00023242"/>
    </source>
</evidence>
<keyword evidence="2" id="KW-0479">Metal-binding</keyword>
<evidence type="ECO:0000256" key="2">
    <source>
        <dbReference type="ARBA" id="ARBA00022723"/>
    </source>
</evidence>
<keyword evidence="3" id="KW-0862">Zinc</keyword>
<accession>A0A8H2ZI68</accession>
<dbReference type="EMBL" id="CAEFZW010000006">
    <property type="protein sequence ID" value="CAB4255212.1"/>
    <property type="molecule type" value="Genomic_DNA"/>
</dbReference>
<dbReference type="CDD" id="cd12148">
    <property type="entry name" value="fungal_TF_MHR"/>
    <property type="match status" value="1"/>
</dbReference>
<dbReference type="Proteomes" id="UP000644660">
    <property type="component" value="Unassembled WGS sequence"/>
</dbReference>
<dbReference type="InterPro" id="IPR007219">
    <property type="entry name" value="XnlR_reg_dom"/>
</dbReference>
<gene>
    <name evidence="8" type="ORF">KABA2_06S00242</name>
</gene>
<dbReference type="PROSITE" id="PS00463">
    <property type="entry name" value="ZN2_CY6_FUNGAL_1"/>
    <property type="match status" value="1"/>
</dbReference>
<dbReference type="InterPro" id="IPR001138">
    <property type="entry name" value="Zn2Cys6_DnaBD"/>
</dbReference>
<evidence type="ECO:0000313" key="9">
    <source>
        <dbReference type="Proteomes" id="UP000644660"/>
    </source>
</evidence>
<protein>
    <submittedName>
        <fullName evidence="8">Similar to Saccharomyces cerevisiae YER184C Putative zinc cluster protein</fullName>
    </submittedName>
</protein>
<evidence type="ECO:0000259" key="7">
    <source>
        <dbReference type="PROSITE" id="PS50048"/>
    </source>
</evidence>
<dbReference type="InterPro" id="IPR050987">
    <property type="entry name" value="AtrR-like"/>
</dbReference>
<dbReference type="Pfam" id="PF04082">
    <property type="entry name" value="Fungal_trans"/>
    <property type="match status" value="1"/>
</dbReference>
<reference evidence="8 9" key="1">
    <citation type="submission" date="2020-05" db="EMBL/GenBank/DDBJ databases">
        <authorList>
            <person name="Casaregola S."/>
            <person name="Devillers H."/>
            <person name="Grondin C."/>
        </authorList>
    </citation>
    <scope>NUCLEOTIDE SEQUENCE [LARGE SCALE GENOMIC DNA]</scope>
    <source>
        <strain evidence="8 9">CLIB 1767</strain>
    </source>
</reference>
<evidence type="ECO:0000256" key="3">
    <source>
        <dbReference type="ARBA" id="ARBA00022833"/>
    </source>
</evidence>
<comment type="caution">
    <text evidence="8">The sequence shown here is derived from an EMBL/GenBank/DDBJ whole genome shotgun (WGS) entry which is preliminary data.</text>
</comment>
<dbReference type="GO" id="GO:0003677">
    <property type="term" value="F:DNA binding"/>
    <property type="evidence" value="ECO:0007669"/>
    <property type="project" value="UniProtKB-KW"/>
</dbReference>
<feature type="domain" description="Zn(2)-C6 fungal-type" evidence="7">
    <location>
        <begin position="23"/>
        <end position="52"/>
    </location>
</feature>
<keyword evidence="4" id="KW-0238">DNA-binding</keyword>
<organism evidence="8 9">
    <name type="scientific">Maudiozyma barnettii</name>
    <dbReference type="NCBI Taxonomy" id="61262"/>
    <lineage>
        <taxon>Eukaryota</taxon>
        <taxon>Fungi</taxon>
        <taxon>Dikarya</taxon>
        <taxon>Ascomycota</taxon>
        <taxon>Saccharomycotina</taxon>
        <taxon>Saccharomycetes</taxon>
        <taxon>Saccharomycetales</taxon>
        <taxon>Saccharomycetaceae</taxon>
        <taxon>Maudiozyma</taxon>
    </lineage>
</organism>
<dbReference type="CDD" id="cd00067">
    <property type="entry name" value="GAL4"/>
    <property type="match status" value="1"/>
</dbReference>
<dbReference type="OrthoDB" id="5600212at2759"/>
<dbReference type="GeneID" id="64858248"/>
<comment type="subcellular location">
    <subcellularLocation>
        <location evidence="1">Nucleus</location>
    </subcellularLocation>
</comment>
<dbReference type="RefSeq" id="XP_041407056.1">
    <property type="nucleotide sequence ID" value="XM_041551122.1"/>
</dbReference>
<keyword evidence="9" id="KW-1185">Reference proteome</keyword>
<dbReference type="Gene3D" id="4.10.240.10">
    <property type="entry name" value="Zn(2)-C6 fungal-type DNA-binding domain"/>
    <property type="match status" value="1"/>
</dbReference>
<dbReference type="PROSITE" id="PS50048">
    <property type="entry name" value="ZN2_CY6_FUNGAL_2"/>
    <property type="match status" value="1"/>
</dbReference>
<dbReference type="AlphaFoldDB" id="A0A8H2ZI68"/>
<dbReference type="PANTHER" id="PTHR46910:SF3">
    <property type="entry name" value="HALOTOLERANCE PROTEIN 9-RELATED"/>
    <property type="match status" value="1"/>
</dbReference>
<feature type="region of interest" description="Disordered" evidence="6">
    <location>
        <begin position="744"/>
        <end position="765"/>
    </location>
</feature>
<dbReference type="GO" id="GO:0006351">
    <property type="term" value="P:DNA-templated transcription"/>
    <property type="evidence" value="ECO:0007669"/>
    <property type="project" value="InterPro"/>
</dbReference>
<dbReference type="GO" id="GO:0008270">
    <property type="term" value="F:zinc ion binding"/>
    <property type="evidence" value="ECO:0007669"/>
    <property type="project" value="InterPro"/>
</dbReference>
<dbReference type="PANTHER" id="PTHR46910">
    <property type="entry name" value="TRANSCRIPTION FACTOR PDR1"/>
    <property type="match status" value="1"/>
</dbReference>